<sequence>MTSILPFRKQDLDQKDSMCLKSMPPELLFTIFDYLHGADLACLKAACRGFYSLKYNTFLSETECRTFKKRFQADLYARICKGERERPWILRKTFWRRLPCSVCKTTHSRSEFSSLERSLDDKKRACRGALSLFRPCPGKVFTFTELRDALVNWPRWDCNGHYQCYQIAGFKSTVRRNPTMGIECEMKIKVLQFEGDINPDAVKLQLWSTDVQMCPHLRTSTPSVYEELYQDAQRLASRRGHGTMWAEDLGATQLWCPEKQCITRVYTRLVSLWNSRQLYLCVCRRLGRMQSATDPQWRAQTRWNKGEGLSKTQRLLKGPEAVKHKRLHL</sequence>
<dbReference type="OrthoDB" id="3801151at2759"/>
<dbReference type="Proteomes" id="UP000799324">
    <property type="component" value="Unassembled WGS sequence"/>
</dbReference>
<dbReference type="PROSITE" id="PS50181">
    <property type="entry name" value="FBOX"/>
    <property type="match status" value="1"/>
</dbReference>
<evidence type="ECO:0000313" key="2">
    <source>
        <dbReference type="EMBL" id="KAF2651674.1"/>
    </source>
</evidence>
<proteinExistence type="predicted"/>
<feature type="domain" description="F-box" evidence="1">
    <location>
        <begin position="17"/>
        <end position="70"/>
    </location>
</feature>
<dbReference type="InterPro" id="IPR001810">
    <property type="entry name" value="F-box_dom"/>
</dbReference>
<dbReference type="SUPFAM" id="SSF81383">
    <property type="entry name" value="F-box domain"/>
    <property type="match status" value="1"/>
</dbReference>
<reference evidence="2" key="1">
    <citation type="journal article" date="2020" name="Stud. Mycol.">
        <title>101 Dothideomycetes genomes: a test case for predicting lifestyles and emergence of pathogens.</title>
        <authorList>
            <person name="Haridas S."/>
            <person name="Albert R."/>
            <person name="Binder M."/>
            <person name="Bloem J."/>
            <person name="Labutti K."/>
            <person name="Salamov A."/>
            <person name="Andreopoulos B."/>
            <person name="Baker S."/>
            <person name="Barry K."/>
            <person name="Bills G."/>
            <person name="Bluhm B."/>
            <person name="Cannon C."/>
            <person name="Castanera R."/>
            <person name="Culley D."/>
            <person name="Daum C."/>
            <person name="Ezra D."/>
            <person name="Gonzalez J."/>
            <person name="Henrissat B."/>
            <person name="Kuo A."/>
            <person name="Liang C."/>
            <person name="Lipzen A."/>
            <person name="Lutzoni F."/>
            <person name="Magnuson J."/>
            <person name="Mondo S."/>
            <person name="Nolan M."/>
            <person name="Ohm R."/>
            <person name="Pangilinan J."/>
            <person name="Park H.-J."/>
            <person name="Ramirez L."/>
            <person name="Alfaro M."/>
            <person name="Sun H."/>
            <person name="Tritt A."/>
            <person name="Yoshinaga Y."/>
            <person name="Zwiers L.-H."/>
            <person name="Turgeon B."/>
            <person name="Goodwin S."/>
            <person name="Spatafora J."/>
            <person name="Crous P."/>
            <person name="Grigoriev I."/>
        </authorList>
    </citation>
    <scope>NUCLEOTIDE SEQUENCE</scope>
    <source>
        <strain evidence="2">CBS 122681</strain>
    </source>
</reference>
<dbReference type="CDD" id="cd09917">
    <property type="entry name" value="F-box_SF"/>
    <property type="match status" value="1"/>
</dbReference>
<dbReference type="EMBL" id="MU004420">
    <property type="protein sequence ID" value="KAF2651674.1"/>
    <property type="molecule type" value="Genomic_DNA"/>
</dbReference>
<name>A0A6A6SZH9_9PLEO</name>
<dbReference type="Pfam" id="PF12937">
    <property type="entry name" value="F-box-like"/>
    <property type="match status" value="1"/>
</dbReference>
<organism evidence="2 3">
    <name type="scientific">Lophiostoma macrostomum CBS 122681</name>
    <dbReference type="NCBI Taxonomy" id="1314788"/>
    <lineage>
        <taxon>Eukaryota</taxon>
        <taxon>Fungi</taxon>
        <taxon>Dikarya</taxon>
        <taxon>Ascomycota</taxon>
        <taxon>Pezizomycotina</taxon>
        <taxon>Dothideomycetes</taxon>
        <taxon>Pleosporomycetidae</taxon>
        <taxon>Pleosporales</taxon>
        <taxon>Lophiostomataceae</taxon>
        <taxon>Lophiostoma</taxon>
    </lineage>
</organism>
<gene>
    <name evidence="2" type="ORF">K491DRAFT_85425</name>
</gene>
<dbReference type="Gene3D" id="1.20.1280.50">
    <property type="match status" value="1"/>
</dbReference>
<evidence type="ECO:0000259" key="1">
    <source>
        <dbReference type="PROSITE" id="PS50181"/>
    </source>
</evidence>
<accession>A0A6A6SZH9</accession>
<evidence type="ECO:0000313" key="3">
    <source>
        <dbReference type="Proteomes" id="UP000799324"/>
    </source>
</evidence>
<dbReference type="InterPro" id="IPR036047">
    <property type="entry name" value="F-box-like_dom_sf"/>
</dbReference>
<keyword evidence="3" id="KW-1185">Reference proteome</keyword>
<dbReference type="AlphaFoldDB" id="A0A6A6SZH9"/>
<protein>
    <recommendedName>
        <fullName evidence="1">F-box domain-containing protein</fullName>
    </recommendedName>
</protein>